<organism evidence="1 2">
    <name type="scientific">Pseudodesulfovibrio alkaliphilus</name>
    <dbReference type="NCBI Taxonomy" id="2661613"/>
    <lineage>
        <taxon>Bacteria</taxon>
        <taxon>Pseudomonadati</taxon>
        <taxon>Thermodesulfobacteriota</taxon>
        <taxon>Desulfovibrionia</taxon>
        <taxon>Desulfovibrionales</taxon>
        <taxon>Desulfovibrionaceae</taxon>
    </lineage>
</organism>
<keyword evidence="2" id="KW-1185">Reference proteome</keyword>
<gene>
    <name evidence="1" type="ORF">GKC30_13120</name>
</gene>
<dbReference type="Proteomes" id="UP000461162">
    <property type="component" value="Unassembled WGS sequence"/>
</dbReference>
<proteinExistence type="predicted"/>
<evidence type="ECO:0000313" key="2">
    <source>
        <dbReference type="Proteomes" id="UP000461162"/>
    </source>
</evidence>
<name>A0A7K1KR65_9BACT</name>
<accession>A0A7K1KR65</accession>
<sequence length="252" mass="29309">MAFVIDKHQFSGRVNSLRSMLAKVLDEPTLILERLPVDYKVALTFSASNNAPRVTSKRNENIIMLSRCPKKDISIWVGMSEWWLTKKSECFFDNYGFRFYYCPSTSKVGKVKEDIFQQIIRVECVSWNGSEAPGEGAAHPHFHIDQWPLKDTQQEHRMIEAELLEISKSSEEVHDFSDAFLERSPVDEPNSNWLSRIHFPLQAKWFESRFQELAVPPSPHVTSPASIEELDNWIYSLLSYMKNEFEKYLIKA</sequence>
<dbReference type="EMBL" id="WODC01000009">
    <property type="protein sequence ID" value="MUM78578.1"/>
    <property type="molecule type" value="Genomic_DNA"/>
</dbReference>
<dbReference type="AlphaFoldDB" id="A0A7K1KR65"/>
<protein>
    <submittedName>
        <fullName evidence="1">Uncharacterized protein</fullName>
    </submittedName>
</protein>
<comment type="caution">
    <text evidence="1">The sequence shown here is derived from an EMBL/GenBank/DDBJ whole genome shotgun (WGS) entry which is preliminary data.</text>
</comment>
<reference evidence="1 2" key="1">
    <citation type="submission" date="2019-11" db="EMBL/GenBank/DDBJ databases">
        <title>Pseudodesulfovibrio alkaliphilus, sp. nov., an alkaliphilic sulfate-reducing bacteria from mud volcano of Taman peninsula, Russia.</title>
        <authorList>
            <person name="Frolova A."/>
            <person name="Merkel A.Y."/>
            <person name="Slobodkin A.I."/>
        </authorList>
    </citation>
    <scope>NUCLEOTIDE SEQUENCE [LARGE SCALE GENOMIC DNA]</scope>
    <source>
        <strain evidence="1 2">F-1</strain>
    </source>
</reference>
<evidence type="ECO:0000313" key="1">
    <source>
        <dbReference type="EMBL" id="MUM78578.1"/>
    </source>
</evidence>
<dbReference type="RefSeq" id="WP_155935422.1">
    <property type="nucleotide sequence ID" value="NZ_WODC01000009.1"/>
</dbReference>